<evidence type="ECO:0000313" key="2">
    <source>
        <dbReference type="Proteomes" id="UP000026961"/>
    </source>
</evidence>
<dbReference type="Gramene" id="OGLUM05G29330.2">
    <property type="protein sequence ID" value="OGLUM05G29330.2"/>
    <property type="gene ID" value="OGLUM05G29330"/>
</dbReference>
<dbReference type="EnsemblPlants" id="OGLUM05G29330.2">
    <property type="protein sequence ID" value="OGLUM05G29330.2"/>
    <property type="gene ID" value="OGLUM05G29330"/>
</dbReference>
<reference evidence="1" key="2">
    <citation type="submission" date="2018-05" db="EMBL/GenBank/DDBJ databases">
        <title>OgluRS3 (Oryza glumaepatula Reference Sequence Version 3).</title>
        <authorList>
            <person name="Zhang J."/>
            <person name="Kudrna D."/>
            <person name="Lee S."/>
            <person name="Talag J."/>
            <person name="Welchert J."/>
            <person name="Wing R.A."/>
        </authorList>
    </citation>
    <scope>NUCLEOTIDE SEQUENCE [LARGE SCALE GENOMIC DNA]</scope>
</reference>
<dbReference type="HOGENOM" id="CLU_2625978_0_0_1"/>
<evidence type="ECO:0000313" key="1">
    <source>
        <dbReference type="EnsemblPlants" id="OGLUM05G29330.2"/>
    </source>
</evidence>
<dbReference type="AlphaFoldDB" id="A0A0E0A3K4"/>
<reference evidence="1" key="1">
    <citation type="submission" date="2015-04" db="UniProtKB">
        <authorList>
            <consortium name="EnsemblPlants"/>
        </authorList>
    </citation>
    <scope>IDENTIFICATION</scope>
</reference>
<dbReference type="Proteomes" id="UP000026961">
    <property type="component" value="Chromosome 5"/>
</dbReference>
<organism evidence="1">
    <name type="scientific">Oryza glumipatula</name>
    <dbReference type="NCBI Taxonomy" id="40148"/>
    <lineage>
        <taxon>Eukaryota</taxon>
        <taxon>Viridiplantae</taxon>
        <taxon>Streptophyta</taxon>
        <taxon>Embryophyta</taxon>
        <taxon>Tracheophyta</taxon>
        <taxon>Spermatophyta</taxon>
        <taxon>Magnoliopsida</taxon>
        <taxon>Liliopsida</taxon>
        <taxon>Poales</taxon>
        <taxon>Poaceae</taxon>
        <taxon>BOP clade</taxon>
        <taxon>Oryzoideae</taxon>
        <taxon>Oryzeae</taxon>
        <taxon>Oryzinae</taxon>
        <taxon>Oryza</taxon>
    </lineage>
</organism>
<accession>A0A0E0A3K4</accession>
<keyword evidence="2" id="KW-1185">Reference proteome</keyword>
<protein>
    <submittedName>
        <fullName evidence="1">Uncharacterized protein</fullName>
    </submittedName>
</protein>
<proteinExistence type="predicted"/>
<dbReference type="PROSITE" id="PS51257">
    <property type="entry name" value="PROKAR_LIPOPROTEIN"/>
    <property type="match status" value="1"/>
</dbReference>
<name>A0A0E0A3K4_9ORYZ</name>
<sequence length="78" mass="8889">MCRRLSLGTRWPNGPFDCFLQMMMVSQSCSLSQPPTIFSCFSMTIAFTTVRFIPILALKCNCICLPSVPMINKYIWSL</sequence>